<evidence type="ECO:0000256" key="5">
    <source>
        <dbReference type="ARBA" id="ARBA00032263"/>
    </source>
</evidence>
<evidence type="ECO:0000256" key="3">
    <source>
        <dbReference type="ARBA" id="ARBA00023127"/>
    </source>
</evidence>
<dbReference type="InterPro" id="IPR013763">
    <property type="entry name" value="Cyclin-like_dom"/>
</dbReference>
<evidence type="ECO:0000256" key="6">
    <source>
        <dbReference type="RuleBase" id="RU000383"/>
    </source>
</evidence>
<gene>
    <name evidence="9" type="ORF">H0E87_018942</name>
</gene>
<dbReference type="InterPro" id="IPR036915">
    <property type="entry name" value="Cyclin-like_sf"/>
</dbReference>
<reference evidence="9" key="1">
    <citation type="journal article" date="2021" name="J. Hered.">
        <title>Genome Assembly of Salicaceae Populus deltoides (Eastern Cottonwood) I-69 Based on Nanopore Sequencing and Hi-C Technologies.</title>
        <authorList>
            <person name="Bai S."/>
            <person name="Wu H."/>
            <person name="Zhang J."/>
            <person name="Pan Z."/>
            <person name="Zhao W."/>
            <person name="Li Z."/>
            <person name="Tong C."/>
        </authorList>
    </citation>
    <scope>NUCLEOTIDE SEQUENCE</scope>
    <source>
        <tissue evidence="9">Leaf</tissue>
    </source>
</reference>
<dbReference type="Proteomes" id="UP000807159">
    <property type="component" value="Chromosome 10"/>
</dbReference>
<dbReference type="InterPro" id="IPR004367">
    <property type="entry name" value="Cyclin_C-dom"/>
</dbReference>
<dbReference type="InterPro" id="IPR006671">
    <property type="entry name" value="Cyclin_N"/>
</dbReference>
<dbReference type="Pfam" id="PF00134">
    <property type="entry name" value="Cyclin_N"/>
    <property type="match status" value="1"/>
</dbReference>
<dbReference type="InterPro" id="IPR039361">
    <property type="entry name" value="Cyclin"/>
</dbReference>
<feature type="domain" description="Cyclin C-terminal" evidence="8">
    <location>
        <begin position="473"/>
        <end position="586"/>
    </location>
</feature>
<comment type="caution">
    <text evidence="9">The sequence shown here is derived from an EMBL/GenBank/DDBJ whole genome shotgun (WGS) entry which is preliminary data.</text>
</comment>
<dbReference type="SUPFAM" id="SSF47954">
    <property type="entry name" value="Cyclin-like"/>
    <property type="match status" value="2"/>
</dbReference>
<sequence>MKLKQSSSRVNKKIEREPPCIVKKQRSKRHLQVRSQISPILLSTNLSLNKNKGVSVDSISCSHFGDEVSSDSSRVTVESSLIRKRKFEDSPFRRITRSYYKNKEKERTSFEVEVGESSCVEDSKNSSSKGIQVNYTSTLSSLHQNLNSRKISSEIKEDDAVSVASGVESCLSRKTTTNREPDLSEISRNDAVSVNECVVEKQKKPNSLGGGGGESDDLACTEELYVDDGVSDYSSCQETLFSELQSEIFREKYSSDDLDFSDDYTPSIFFESGSDFSEKSVSDSNPSQTYSLLLQYRQQFSRSSLPLETTKSSSLLEAEYQENFAFARLDDEEDEESYKRLRERERRQLFLHDYPELYRNNTEFGDLILQQRLQMVHWIIEQSTAKEFDLATVFLGISLLDRFLAIGFFKNKSHLQIVGIACLSLATRIEENQPYNCVRQKNFNIGNNVYSRSEVVAMEWLVQEVLNFRCFLPTIHNFMWFYLKAMKAGAEVEKRARYLAVLALSDLEQLRHWPSTVAATLVILASLESNEIASYGRVIEVHVRTNENDLHQCIKEGAAIDAFTFTFTFTFSKASAAGNANTSFTDYRLVNTYGEIFPFQGCFVHSSEIMDIYMQDNSNSLKLFKESGLEGLKLNRRWISVGLEPVGANTYRQ</sequence>
<keyword evidence="10" id="KW-1185">Reference proteome</keyword>
<dbReference type="AlphaFoldDB" id="A0A8T2XSA4"/>
<evidence type="ECO:0000259" key="7">
    <source>
        <dbReference type="SMART" id="SM00385"/>
    </source>
</evidence>
<name>A0A8T2XSA4_POPDE</name>
<comment type="similarity">
    <text evidence="6">Belongs to the cyclin family.</text>
</comment>
<keyword evidence="2" id="KW-0132">Cell division</keyword>
<dbReference type="InterPro" id="IPR048258">
    <property type="entry name" value="Cyclins_cyclin-box"/>
</dbReference>
<dbReference type="Gene3D" id="1.10.472.10">
    <property type="entry name" value="Cyclin-like"/>
    <property type="match status" value="2"/>
</dbReference>
<evidence type="ECO:0000256" key="1">
    <source>
        <dbReference type="ARBA" id="ARBA00011177"/>
    </source>
</evidence>
<feature type="domain" description="Cyclin-like" evidence="7">
    <location>
        <begin position="377"/>
        <end position="464"/>
    </location>
</feature>
<dbReference type="Pfam" id="PF02984">
    <property type="entry name" value="Cyclin_C"/>
    <property type="match status" value="1"/>
</dbReference>
<evidence type="ECO:0000313" key="9">
    <source>
        <dbReference type="EMBL" id="KAH8495946.1"/>
    </source>
</evidence>
<keyword evidence="4" id="KW-0131">Cell cycle</keyword>
<dbReference type="GO" id="GO:0051301">
    <property type="term" value="P:cell division"/>
    <property type="evidence" value="ECO:0007669"/>
    <property type="project" value="UniProtKB-KW"/>
</dbReference>
<accession>A0A8T2XSA4</accession>
<proteinExistence type="inferred from homology"/>
<dbReference type="PROSITE" id="PS00292">
    <property type="entry name" value="CYCLINS"/>
    <property type="match status" value="1"/>
</dbReference>
<evidence type="ECO:0000256" key="2">
    <source>
        <dbReference type="ARBA" id="ARBA00022618"/>
    </source>
</evidence>
<comment type="subunit">
    <text evidence="1">Interacts with the CDC2 protein kinase to form a serine/threonine kinase holoenzyme complex also known as maturation promoting factor (MPF). The cyclin subunit imparts substrate specificity to the complex.</text>
</comment>
<evidence type="ECO:0000256" key="4">
    <source>
        <dbReference type="ARBA" id="ARBA00023306"/>
    </source>
</evidence>
<dbReference type="SMART" id="SM00385">
    <property type="entry name" value="CYCLIN"/>
    <property type="match status" value="1"/>
</dbReference>
<protein>
    <recommendedName>
        <fullName evidence="5">B-like cyclin</fullName>
    </recommendedName>
</protein>
<dbReference type="SMART" id="SM01332">
    <property type="entry name" value="Cyclin_C"/>
    <property type="match status" value="1"/>
</dbReference>
<evidence type="ECO:0000259" key="8">
    <source>
        <dbReference type="SMART" id="SM01332"/>
    </source>
</evidence>
<evidence type="ECO:0000313" key="10">
    <source>
        <dbReference type="Proteomes" id="UP000807159"/>
    </source>
</evidence>
<dbReference type="EMBL" id="JACEGQ020000010">
    <property type="protein sequence ID" value="KAH8495946.1"/>
    <property type="molecule type" value="Genomic_DNA"/>
</dbReference>
<keyword evidence="3 6" id="KW-0195">Cyclin</keyword>
<dbReference type="PANTHER" id="PTHR10177">
    <property type="entry name" value="CYCLINS"/>
    <property type="match status" value="1"/>
</dbReference>
<organism evidence="9 10">
    <name type="scientific">Populus deltoides</name>
    <name type="common">Eastern poplar</name>
    <name type="synonym">Eastern cottonwood</name>
    <dbReference type="NCBI Taxonomy" id="3696"/>
    <lineage>
        <taxon>Eukaryota</taxon>
        <taxon>Viridiplantae</taxon>
        <taxon>Streptophyta</taxon>
        <taxon>Embryophyta</taxon>
        <taxon>Tracheophyta</taxon>
        <taxon>Spermatophyta</taxon>
        <taxon>Magnoliopsida</taxon>
        <taxon>eudicotyledons</taxon>
        <taxon>Gunneridae</taxon>
        <taxon>Pentapetalae</taxon>
        <taxon>rosids</taxon>
        <taxon>fabids</taxon>
        <taxon>Malpighiales</taxon>
        <taxon>Salicaceae</taxon>
        <taxon>Saliceae</taxon>
        <taxon>Populus</taxon>
    </lineage>
</organism>